<proteinExistence type="evidence at transcript level"/>
<evidence type="ECO:0000313" key="2">
    <source>
        <dbReference type="EMBL" id="ABK93634.1"/>
    </source>
</evidence>
<dbReference type="AlphaFoldDB" id="A9P8C4"/>
<accession>A9P8C4</accession>
<name>A9P8C4_POPTR</name>
<organism evidence="1">
    <name type="scientific">Populus trichocarpa</name>
    <name type="common">Western balsam poplar</name>
    <name type="synonym">Populus balsamifera subsp. trichocarpa</name>
    <dbReference type="NCBI Taxonomy" id="3694"/>
    <lineage>
        <taxon>Eukaryota</taxon>
        <taxon>Viridiplantae</taxon>
        <taxon>Streptophyta</taxon>
        <taxon>Embryophyta</taxon>
        <taxon>Tracheophyta</taxon>
        <taxon>Spermatophyta</taxon>
        <taxon>Magnoliopsida</taxon>
        <taxon>eudicotyledons</taxon>
        <taxon>Gunneridae</taxon>
        <taxon>Pentapetalae</taxon>
        <taxon>rosids</taxon>
        <taxon>fabids</taxon>
        <taxon>Malpighiales</taxon>
        <taxon>Salicaceae</taxon>
        <taxon>Saliceae</taxon>
        <taxon>Populus</taxon>
    </lineage>
</organism>
<sequence length="54" mass="6406">MRFGLEGSLIFARANQRLMLCFHLLHVLFAVKPYYDKCFLIRTNHMYVCRPVAT</sequence>
<dbReference type="EMBL" id="EF144385">
    <property type="protein sequence ID" value="ABK92627.1"/>
    <property type="molecule type" value="mRNA"/>
</dbReference>
<dbReference type="EMBL" id="EF145505">
    <property type="protein sequence ID" value="ABK93658.1"/>
    <property type="molecule type" value="mRNA"/>
</dbReference>
<protein>
    <submittedName>
        <fullName evidence="1">Uncharacterized protein</fullName>
    </submittedName>
</protein>
<dbReference type="EMBL" id="EF145480">
    <property type="protein sequence ID" value="ABK93634.1"/>
    <property type="molecule type" value="mRNA"/>
</dbReference>
<reference evidence="1" key="1">
    <citation type="journal article" date="2008" name="BMC Genomics">
        <title>Analysis of 4,664 high-quality sequence-finished poplar full-length cDNA clones and their utility for the discovery of genes responding to insect feeding.</title>
        <authorList>
            <person name="Ralph S.G."/>
            <person name="Chun H.J."/>
            <person name="Cooper D."/>
            <person name="Kirkpatrick R."/>
            <person name="Kolosova N."/>
            <person name="Gunter L."/>
            <person name="Tuskan G.A."/>
            <person name="Douglas C.J."/>
            <person name="Holt R.A."/>
            <person name="Jones S.J."/>
            <person name="Marra M.A."/>
            <person name="Bohlmann J."/>
        </authorList>
    </citation>
    <scope>NUCLEOTIDE SEQUENCE</scope>
    <source>
        <tissue evidence="1">Outer xylem</tissue>
        <tissue evidence="2">Phloem and cambium</tissue>
    </source>
</reference>
<evidence type="ECO:0000313" key="1">
    <source>
        <dbReference type="EMBL" id="ABK92627.1"/>
    </source>
</evidence>